<sequence>MQVRKLQVVGKRGDGSISPLVLVMKAVRVTVKNGATSCLVVGCDGLEAHNCGVALQQKSWPGGLGNGGRAQQRHEGSGGSNIEECELQRMGDDNREVAGWKRRMGREDVEG</sequence>
<organism evidence="2 3">
    <name type="scientific">Amborella trichopoda</name>
    <dbReference type="NCBI Taxonomy" id="13333"/>
    <lineage>
        <taxon>Eukaryota</taxon>
        <taxon>Viridiplantae</taxon>
        <taxon>Streptophyta</taxon>
        <taxon>Embryophyta</taxon>
        <taxon>Tracheophyta</taxon>
        <taxon>Spermatophyta</taxon>
        <taxon>Magnoliopsida</taxon>
        <taxon>Amborellales</taxon>
        <taxon>Amborellaceae</taxon>
        <taxon>Amborella</taxon>
    </lineage>
</organism>
<keyword evidence="3" id="KW-1185">Reference proteome</keyword>
<gene>
    <name evidence="2" type="ORF">AMTR_s00015p00220650</name>
</gene>
<accession>W1PFX7</accession>
<proteinExistence type="predicted"/>
<dbReference type="EMBL" id="KI393208">
    <property type="protein sequence ID" value="ERN08897.1"/>
    <property type="molecule type" value="Genomic_DNA"/>
</dbReference>
<reference evidence="3" key="1">
    <citation type="journal article" date="2013" name="Science">
        <title>The Amborella genome and the evolution of flowering plants.</title>
        <authorList>
            <consortium name="Amborella Genome Project"/>
        </authorList>
    </citation>
    <scope>NUCLEOTIDE SEQUENCE [LARGE SCALE GENOMIC DNA]</scope>
</reference>
<dbReference type="AlphaFoldDB" id="W1PFX7"/>
<dbReference type="HOGENOM" id="CLU_2161783_0_0_1"/>
<evidence type="ECO:0000313" key="2">
    <source>
        <dbReference type="EMBL" id="ERN08897.1"/>
    </source>
</evidence>
<evidence type="ECO:0000256" key="1">
    <source>
        <dbReference type="SAM" id="MobiDB-lite"/>
    </source>
</evidence>
<evidence type="ECO:0000313" key="3">
    <source>
        <dbReference type="Proteomes" id="UP000017836"/>
    </source>
</evidence>
<feature type="region of interest" description="Disordered" evidence="1">
    <location>
        <begin position="62"/>
        <end position="90"/>
    </location>
</feature>
<dbReference type="Proteomes" id="UP000017836">
    <property type="component" value="Unassembled WGS sequence"/>
</dbReference>
<name>W1PFX7_AMBTC</name>
<dbReference type="Gramene" id="ERN08897">
    <property type="protein sequence ID" value="ERN08897"/>
    <property type="gene ID" value="AMTR_s00015p00220650"/>
</dbReference>
<protein>
    <submittedName>
        <fullName evidence="2">Uncharacterized protein</fullName>
    </submittedName>
</protein>